<dbReference type="Pfam" id="PF07249">
    <property type="entry name" value="Cerato-platanin"/>
    <property type="match status" value="1"/>
</dbReference>
<evidence type="ECO:0000313" key="5">
    <source>
        <dbReference type="Proteomes" id="UP001163105"/>
    </source>
</evidence>
<reference evidence="4" key="1">
    <citation type="submission" date="2023-01" db="EMBL/GenBank/DDBJ databases">
        <title>The growth and conidiation of Purpureocillium lavendulum are regulated by nitrogen source and histone H3K14 acetylation.</title>
        <authorList>
            <person name="Tang P."/>
            <person name="Han J."/>
            <person name="Zhang C."/>
            <person name="Tang P."/>
            <person name="Qi F."/>
            <person name="Zhang K."/>
            <person name="Liang L."/>
        </authorList>
    </citation>
    <scope>NUCLEOTIDE SEQUENCE</scope>
    <source>
        <strain evidence="4">YMF1.00683</strain>
    </source>
</reference>
<accession>A0AB34FAI0</accession>
<evidence type="ECO:0000256" key="3">
    <source>
        <dbReference type="ARBA" id="ARBA00022525"/>
    </source>
</evidence>
<evidence type="ECO:0000256" key="2">
    <source>
        <dbReference type="ARBA" id="ARBA00010421"/>
    </source>
</evidence>
<comment type="subcellular location">
    <subcellularLocation>
        <location evidence="1">Secreted</location>
    </subcellularLocation>
</comment>
<evidence type="ECO:0008006" key="6">
    <source>
        <dbReference type="Google" id="ProtNLM"/>
    </source>
</evidence>
<proteinExistence type="inferred from homology"/>
<gene>
    <name evidence="4" type="ORF">O9K51_11377</name>
</gene>
<dbReference type="GO" id="GO:0005576">
    <property type="term" value="C:extracellular region"/>
    <property type="evidence" value="ECO:0007669"/>
    <property type="project" value="UniProtKB-SubCell"/>
</dbReference>
<organism evidence="4 5">
    <name type="scientific">Purpureocillium lavendulum</name>
    <dbReference type="NCBI Taxonomy" id="1247861"/>
    <lineage>
        <taxon>Eukaryota</taxon>
        <taxon>Fungi</taxon>
        <taxon>Dikarya</taxon>
        <taxon>Ascomycota</taxon>
        <taxon>Pezizomycotina</taxon>
        <taxon>Sordariomycetes</taxon>
        <taxon>Hypocreomycetidae</taxon>
        <taxon>Hypocreales</taxon>
        <taxon>Ophiocordycipitaceae</taxon>
        <taxon>Purpureocillium</taxon>
    </lineage>
</organism>
<comment type="similarity">
    <text evidence="2">Belongs to the cerato-platanin family.</text>
</comment>
<sequence length="129" mass="13485">MSSMLYAANAATGPYNSVRDSSRAANFGVACSDGSHGLQQHGYLTLGSVPNFPMIGSAHAISGWNSANCGTCWRLTYEGNSVTVLAIDHCTSGFDLSFQAMNNLTDGRALELGRINADAVQISASECGM</sequence>
<protein>
    <recommendedName>
        <fullName evidence="6">Cerato-platanin</fullName>
    </recommendedName>
</protein>
<name>A0AB34FAI0_9HYPO</name>
<dbReference type="EMBL" id="JAQHRD010000031">
    <property type="protein sequence ID" value="KAJ6436103.1"/>
    <property type="molecule type" value="Genomic_DNA"/>
</dbReference>
<dbReference type="InterPro" id="IPR010829">
    <property type="entry name" value="Cerato-platanin"/>
</dbReference>
<dbReference type="Gene3D" id="2.40.40.10">
    <property type="entry name" value="RlpA-like domain"/>
    <property type="match status" value="1"/>
</dbReference>
<dbReference type="CDD" id="cd22778">
    <property type="entry name" value="DPBB_CEPL-like"/>
    <property type="match status" value="1"/>
</dbReference>
<keyword evidence="5" id="KW-1185">Reference proteome</keyword>
<dbReference type="AlphaFoldDB" id="A0AB34FAI0"/>
<dbReference type="SUPFAM" id="SSF50685">
    <property type="entry name" value="Barwin-like endoglucanases"/>
    <property type="match status" value="1"/>
</dbReference>
<comment type="caution">
    <text evidence="4">The sequence shown here is derived from an EMBL/GenBank/DDBJ whole genome shotgun (WGS) entry which is preliminary data.</text>
</comment>
<evidence type="ECO:0000313" key="4">
    <source>
        <dbReference type="EMBL" id="KAJ6436103.1"/>
    </source>
</evidence>
<dbReference type="InterPro" id="IPR036908">
    <property type="entry name" value="RlpA-like_sf"/>
</dbReference>
<keyword evidence="3" id="KW-0964">Secreted</keyword>
<evidence type="ECO:0000256" key="1">
    <source>
        <dbReference type="ARBA" id="ARBA00004613"/>
    </source>
</evidence>
<dbReference type="Proteomes" id="UP001163105">
    <property type="component" value="Unassembled WGS sequence"/>
</dbReference>